<organism evidence="1 2">
    <name type="scientific">Microbacterium deminutum</name>
    <dbReference type="NCBI Taxonomy" id="344164"/>
    <lineage>
        <taxon>Bacteria</taxon>
        <taxon>Bacillati</taxon>
        <taxon>Actinomycetota</taxon>
        <taxon>Actinomycetes</taxon>
        <taxon>Micrococcales</taxon>
        <taxon>Microbacteriaceae</taxon>
        <taxon>Microbacterium</taxon>
    </lineage>
</organism>
<sequence>MLTVLRTKPLLCTLNMWHHWHVESSPDGERHQRCITCGKDRTDVFSWRWDGSEPHIGSKW</sequence>
<dbReference type="Proteomes" id="UP001499933">
    <property type="component" value="Unassembled WGS sequence"/>
</dbReference>
<dbReference type="RefSeq" id="WP_344096826.1">
    <property type="nucleotide sequence ID" value="NZ_BAAAOG010000009.1"/>
</dbReference>
<reference evidence="1 2" key="1">
    <citation type="journal article" date="2019" name="Int. J. Syst. Evol. Microbiol.">
        <title>The Global Catalogue of Microorganisms (GCM) 10K type strain sequencing project: providing services to taxonomists for standard genome sequencing and annotation.</title>
        <authorList>
            <consortium name="The Broad Institute Genomics Platform"/>
            <consortium name="The Broad Institute Genome Sequencing Center for Infectious Disease"/>
            <person name="Wu L."/>
            <person name="Ma J."/>
        </authorList>
    </citation>
    <scope>NUCLEOTIDE SEQUENCE [LARGE SCALE GENOMIC DNA]</scope>
    <source>
        <strain evidence="1 2">JCM 14901</strain>
    </source>
</reference>
<gene>
    <name evidence="1" type="ORF">GCM10009776_33450</name>
</gene>
<evidence type="ECO:0000313" key="2">
    <source>
        <dbReference type="Proteomes" id="UP001499933"/>
    </source>
</evidence>
<keyword evidence="2" id="KW-1185">Reference proteome</keyword>
<evidence type="ECO:0000313" key="1">
    <source>
        <dbReference type="EMBL" id="GAA1967716.1"/>
    </source>
</evidence>
<proteinExistence type="predicted"/>
<dbReference type="EMBL" id="BAAAOG010000009">
    <property type="protein sequence ID" value="GAA1967716.1"/>
    <property type="molecule type" value="Genomic_DNA"/>
</dbReference>
<comment type="caution">
    <text evidence="1">The sequence shown here is derived from an EMBL/GenBank/DDBJ whole genome shotgun (WGS) entry which is preliminary data.</text>
</comment>
<name>A0ABN2RF83_9MICO</name>
<protein>
    <submittedName>
        <fullName evidence="1">Uncharacterized protein</fullName>
    </submittedName>
</protein>
<accession>A0ABN2RF83</accession>